<evidence type="ECO:0000256" key="2">
    <source>
        <dbReference type="ARBA" id="ARBA00022982"/>
    </source>
</evidence>
<evidence type="ECO:0000256" key="1">
    <source>
        <dbReference type="ARBA" id="ARBA00022448"/>
    </source>
</evidence>
<dbReference type="CDD" id="cd02947">
    <property type="entry name" value="TRX_family"/>
    <property type="match status" value="1"/>
</dbReference>
<dbReference type="PANTHER" id="PTHR45663">
    <property type="entry name" value="GEO12009P1"/>
    <property type="match status" value="1"/>
</dbReference>
<reference evidence="9" key="1">
    <citation type="submission" date="2018-05" db="EMBL/GenBank/DDBJ databases">
        <title>Pseudarcicella sp. HME7025 Genome sequencing and assembly.</title>
        <authorList>
            <person name="Kim H."/>
            <person name="Kang H."/>
            <person name="Joh K."/>
        </authorList>
    </citation>
    <scope>NUCLEOTIDE SEQUENCE [LARGE SCALE GENOMIC DNA]</scope>
    <source>
        <strain evidence="9">HME7025</strain>
    </source>
</reference>
<dbReference type="Gene3D" id="3.40.250.10">
    <property type="entry name" value="Rhodanese-like domain"/>
    <property type="match status" value="1"/>
</dbReference>
<keyword evidence="1" id="KW-0813">Transport</keyword>
<dbReference type="PROSITE" id="PS51352">
    <property type="entry name" value="THIOREDOXIN_2"/>
    <property type="match status" value="1"/>
</dbReference>
<evidence type="ECO:0000313" key="8">
    <source>
        <dbReference type="EMBL" id="AWL08125.1"/>
    </source>
</evidence>
<sequence length="239" mass="26782">MKAKFLFSLFLTFTLLFSLQLNAQTAEVEVFEKKIQETPNAILLDVRTSGEFGGGHLPKATNIDFRSADFAEQIKKLSKDKPVLIYCLSGGRSAQAAELMRKEGFQVTELKGGYLKWTTKLKPLEGVPNVVHDKGWDLADFTKKIQTEKAVVVDFYAKWCAPCLKMMPTVDKLTQDYSGKVTVLKVEADGNQAILQSFGIDEIPSFLVFQGGKLLQKTSGFREEAQLKELFDQSIETIR</sequence>
<dbReference type="SUPFAM" id="SSF52821">
    <property type="entry name" value="Rhodanese/Cell cycle control phosphatase"/>
    <property type="match status" value="1"/>
</dbReference>
<dbReference type="InterPro" id="IPR001763">
    <property type="entry name" value="Rhodanese-like_dom"/>
</dbReference>
<dbReference type="AlphaFoldDB" id="A0A2S2DRX1"/>
<dbReference type="InterPro" id="IPR036249">
    <property type="entry name" value="Thioredoxin-like_sf"/>
</dbReference>
<feature type="signal peptide" evidence="5">
    <location>
        <begin position="1"/>
        <end position="23"/>
    </location>
</feature>
<protein>
    <submittedName>
        <fullName evidence="8">Thioredoxin</fullName>
    </submittedName>
</protein>
<evidence type="ECO:0000313" key="9">
    <source>
        <dbReference type="Proteomes" id="UP000245468"/>
    </source>
</evidence>
<dbReference type="RefSeq" id="WP_109321896.1">
    <property type="nucleotide sequence ID" value="NZ_CP029346.1"/>
</dbReference>
<feature type="domain" description="Thioredoxin" evidence="7">
    <location>
        <begin position="88"/>
        <end position="236"/>
    </location>
</feature>
<keyword evidence="3" id="KW-1015">Disulfide bond</keyword>
<dbReference type="PANTHER" id="PTHR45663:SF11">
    <property type="entry name" value="GEO12009P1"/>
    <property type="match status" value="1"/>
</dbReference>
<evidence type="ECO:0000259" key="7">
    <source>
        <dbReference type="PROSITE" id="PS51352"/>
    </source>
</evidence>
<evidence type="ECO:0000256" key="5">
    <source>
        <dbReference type="SAM" id="SignalP"/>
    </source>
</evidence>
<evidence type="ECO:0000256" key="4">
    <source>
        <dbReference type="ARBA" id="ARBA00023284"/>
    </source>
</evidence>
<dbReference type="InterPro" id="IPR036873">
    <property type="entry name" value="Rhodanese-like_dom_sf"/>
</dbReference>
<dbReference type="InterPro" id="IPR017937">
    <property type="entry name" value="Thioredoxin_CS"/>
</dbReference>
<proteinExistence type="predicted"/>
<keyword evidence="5" id="KW-0732">Signal</keyword>
<keyword evidence="2" id="KW-0249">Electron transport</keyword>
<organism evidence="8 9">
    <name type="scientific">Aquirufa nivalisilvae</name>
    <dbReference type="NCBI Taxonomy" id="2516557"/>
    <lineage>
        <taxon>Bacteria</taxon>
        <taxon>Pseudomonadati</taxon>
        <taxon>Bacteroidota</taxon>
        <taxon>Cytophagia</taxon>
        <taxon>Cytophagales</taxon>
        <taxon>Flectobacillaceae</taxon>
        <taxon>Aquirufa</taxon>
    </lineage>
</organism>
<feature type="chain" id="PRO_5015696832" evidence="5">
    <location>
        <begin position="24"/>
        <end position="239"/>
    </location>
</feature>
<gene>
    <name evidence="8" type="ORF">HME7025_00242</name>
</gene>
<dbReference type="OrthoDB" id="9808735at2"/>
<dbReference type="EMBL" id="CP029346">
    <property type="protein sequence ID" value="AWL08125.1"/>
    <property type="molecule type" value="Genomic_DNA"/>
</dbReference>
<keyword evidence="4" id="KW-0676">Redox-active center</keyword>
<name>A0A2S2DRX1_9BACT</name>
<dbReference type="PROSITE" id="PS00194">
    <property type="entry name" value="THIOREDOXIN_1"/>
    <property type="match status" value="1"/>
</dbReference>
<feature type="domain" description="Rhodanese" evidence="6">
    <location>
        <begin position="37"/>
        <end position="126"/>
    </location>
</feature>
<accession>A0A2S2DRX1</accession>
<dbReference type="KEGG" id="psez:HME7025_00242"/>
<dbReference type="PROSITE" id="PS50206">
    <property type="entry name" value="RHODANESE_3"/>
    <property type="match status" value="1"/>
</dbReference>
<dbReference type="Gene3D" id="3.40.30.10">
    <property type="entry name" value="Glutaredoxin"/>
    <property type="match status" value="1"/>
</dbReference>
<dbReference type="GO" id="GO:0015035">
    <property type="term" value="F:protein-disulfide reductase activity"/>
    <property type="evidence" value="ECO:0007669"/>
    <property type="project" value="TreeGrafter"/>
</dbReference>
<dbReference type="GO" id="GO:0005737">
    <property type="term" value="C:cytoplasm"/>
    <property type="evidence" value="ECO:0007669"/>
    <property type="project" value="TreeGrafter"/>
</dbReference>
<dbReference type="Proteomes" id="UP000245468">
    <property type="component" value="Chromosome"/>
</dbReference>
<dbReference type="InterPro" id="IPR013766">
    <property type="entry name" value="Thioredoxin_domain"/>
</dbReference>
<dbReference type="Pfam" id="PF00581">
    <property type="entry name" value="Rhodanese"/>
    <property type="match status" value="1"/>
</dbReference>
<evidence type="ECO:0000259" key="6">
    <source>
        <dbReference type="PROSITE" id="PS50206"/>
    </source>
</evidence>
<dbReference type="SMART" id="SM00450">
    <property type="entry name" value="RHOD"/>
    <property type="match status" value="1"/>
</dbReference>
<keyword evidence="9" id="KW-1185">Reference proteome</keyword>
<dbReference type="SUPFAM" id="SSF52833">
    <property type="entry name" value="Thioredoxin-like"/>
    <property type="match status" value="1"/>
</dbReference>
<evidence type="ECO:0000256" key="3">
    <source>
        <dbReference type="ARBA" id="ARBA00023157"/>
    </source>
</evidence>
<dbReference type="CDD" id="cd00158">
    <property type="entry name" value="RHOD"/>
    <property type="match status" value="1"/>
</dbReference>
<dbReference type="Pfam" id="PF00085">
    <property type="entry name" value="Thioredoxin"/>
    <property type="match status" value="1"/>
</dbReference>